<dbReference type="EMBL" id="JAKNSF020000067">
    <property type="protein sequence ID" value="KAK7721993.1"/>
    <property type="molecule type" value="Genomic_DNA"/>
</dbReference>
<feature type="domain" description="TauD/TfdA-like" evidence="2">
    <location>
        <begin position="265"/>
        <end position="333"/>
    </location>
</feature>
<reference evidence="3 4" key="1">
    <citation type="submission" date="2024-02" db="EMBL/GenBank/DDBJ databases">
        <title>De novo assembly and annotation of 12 fungi associated with fruit tree decline syndrome in Ontario, Canada.</title>
        <authorList>
            <person name="Sulman M."/>
            <person name="Ellouze W."/>
            <person name="Ilyukhin E."/>
        </authorList>
    </citation>
    <scope>NUCLEOTIDE SEQUENCE [LARGE SCALE GENOMIC DNA]</scope>
    <source>
        <strain evidence="3 4">M169</strain>
    </source>
</reference>
<proteinExistence type="predicted"/>
<evidence type="ECO:0000313" key="4">
    <source>
        <dbReference type="Proteomes" id="UP001430848"/>
    </source>
</evidence>
<gene>
    <name evidence="3" type="ORF">SLS63_009273</name>
</gene>
<dbReference type="SUPFAM" id="SSF51197">
    <property type="entry name" value="Clavaminate synthase-like"/>
    <property type="match status" value="1"/>
</dbReference>
<name>A0ABR1NZZ3_DIAER</name>
<dbReference type="PANTHER" id="PTHR10696:SF21">
    <property type="entry name" value="TAUD_TFDA-LIKE DOMAIN-CONTAINING PROTEIN"/>
    <property type="match status" value="1"/>
</dbReference>
<dbReference type="PANTHER" id="PTHR10696">
    <property type="entry name" value="GAMMA-BUTYROBETAINE HYDROXYLASE-RELATED"/>
    <property type="match status" value="1"/>
</dbReference>
<dbReference type="InterPro" id="IPR050411">
    <property type="entry name" value="AlphaKG_dependent_hydroxylases"/>
</dbReference>
<keyword evidence="1" id="KW-0560">Oxidoreductase</keyword>
<dbReference type="InterPro" id="IPR003819">
    <property type="entry name" value="TauD/TfdA-like"/>
</dbReference>
<keyword evidence="4" id="KW-1185">Reference proteome</keyword>
<evidence type="ECO:0000256" key="1">
    <source>
        <dbReference type="ARBA" id="ARBA00023002"/>
    </source>
</evidence>
<evidence type="ECO:0000259" key="2">
    <source>
        <dbReference type="Pfam" id="PF02668"/>
    </source>
</evidence>
<dbReference type="InterPro" id="IPR042098">
    <property type="entry name" value="TauD-like_sf"/>
</dbReference>
<dbReference type="Pfam" id="PF02668">
    <property type="entry name" value="TauD"/>
    <property type="match status" value="1"/>
</dbReference>
<accession>A0ABR1NZZ3</accession>
<comment type="caution">
    <text evidence="3">The sequence shown here is derived from an EMBL/GenBank/DDBJ whole genome shotgun (WGS) entry which is preliminary data.</text>
</comment>
<organism evidence="3 4">
    <name type="scientific">Diaporthe eres</name>
    <name type="common">Phomopsis oblonga</name>
    <dbReference type="NCBI Taxonomy" id="83184"/>
    <lineage>
        <taxon>Eukaryota</taxon>
        <taxon>Fungi</taxon>
        <taxon>Dikarya</taxon>
        <taxon>Ascomycota</taxon>
        <taxon>Pezizomycotina</taxon>
        <taxon>Sordariomycetes</taxon>
        <taxon>Sordariomycetidae</taxon>
        <taxon>Diaporthales</taxon>
        <taxon>Diaporthaceae</taxon>
        <taxon>Diaporthe</taxon>
        <taxon>Diaporthe eres species complex</taxon>
    </lineage>
</organism>
<dbReference type="Gene3D" id="3.60.130.10">
    <property type="entry name" value="Clavaminate synthase-like"/>
    <property type="match status" value="2"/>
</dbReference>
<dbReference type="Proteomes" id="UP001430848">
    <property type="component" value="Unassembled WGS sequence"/>
</dbReference>
<sequence>MAGDFEAMFEEFDLPAGSQRILGEPHAPGTVCPLALRLPKQGTQIDKGDRGNDNELDIAIAAVEHLQAQDVLTKKLSSHGTLLFRGLPIHTAADFGMFASAFGFAPHEVIGNVIVRPPYAPNVTTANEAPRNPQRVGARPERAGLEMPEFVRELGDKGILSRLVYKTDKQYPGGASLRDAFGKDVLDCDDKTTRRAKMEAQMRRYGRGPHTTWEWIDVGPEEEELIITHHLPGIRTQPGTNLPSLFTGLAAYWKTREFQRSREETNSNGLAKERGGTMQQLYGDGSPIADRHLARLAAITDELRVLHQWERGDVLVYDNLVAQHGRQGWEGEQGDRLILASMFDGKELPGAYGDADWAQIVHPTM</sequence>
<protein>
    <recommendedName>
        <fullName evidence="2">TauD/TfdA-like domain-containing protein</fullName>
    </recommendedName>
</protein>
<evidence type="ECO:0000313" key="3">
    <source>
        <dbReference type="EMBL" id="KAK7721993.1"/>
    </source>
</evidence>